<sequence length="56" mass="6437">MLGPAGNSNIHPGHPMREKHPNLDLLYLHRLGTLLGTFYRLYIFLSLMVERSNPHP</sequence>
<gene>
    <name evidence="1" type="primary">orf04196</name>
    <name evidence="1" type="ORF">Q903MT_gene4173</name>
</gene>
<evidence type="ECO:0000313" key="1">
    <source>
        <dbReference type="EMBL" id="QHR90150.1"/>
    </source>
</evidence>
<protein>
    <submittedName>
        <fullName evidence="1">Uncharacterized protein</fullName>
    </submittedName>
</protein>
<accession>A0A6B9XQ37</accession>
<dbReference type="EMBL" id="MK697699">
    <property type="protein sequence ID" value="QHR90150.1"/>
    <property type="molecule type" value="Genomic_DNA"/>
</dbReference>
<organism evidence="1">
    <name type="scientific">Picea sitchensis</name>
    <name type="common">Sitka spruce</name>
    <name type="synonym">Pinus sitchensis</name>
    <dbReference type="NCBI Taxonomy" id="3332"/>
    <lineage>
        <taxon>Eukaryota</taxon>
        <taxon>Viridiplantae</taxon>
        <taxon>Streptophyta</taxon>
        <taxon>Embryophyta</taxon>
        <taxon>Tracheophyta</taxon>
        <taxon>Spermatophyta</taxon>
        <taxon>Pinopsida</taxon>
        <taxon>Pinidae</taxon>
        <taxon>Conifers I</taxon>
        <taxon>Pinales</taxon>
        <taxon>Pinaceae</taxon>
        <taxon>Picea</taxon>
    </lineage>
</organism>
<dbReference type="AlphaFoldDB" id="A0A6B9XQ37"/>
<name>A0A6B9XQ37_PICSI</name>
<reference evidence="1" key="1">
    <citation type="submission" date="2019-03" db="EMBL/GenBank/DDBJ databases">
        <title>Largest Complete Mitochondrial Genome of a Gymnosperm, Sitka Spruce (Picea sitchensis), Indicates Complex Physical Structure.</title>
        <authorList>
            <person name="Jackman S.D."/>
            <person name="Coombe L."/>
            <person name="Warren R."/>
            <person name="Kirk H."/>
            <person name="Trinh E."/>
            <person name="McLeod T."/>
            <person name="Pleasance S."/>
            <person name="Pandoh P."/>
            <person name="Zhao Y."/>
            <person name="Coope R."/>
            <person name="Bousquet J."/>
            <person name="Bohlmann J.C."/>
            <person name="Jones S.J.M."/>
            <person name="Birol I."/>
        </authorList>
    </citation>
    <scope>NUCLEOTIDE SEQUENCE</scope>
    <source>
        <strain evidence="1">Q903</strain>
    </source>
</reference>
<keyword evidence="1" id="KW-0496">Mitochondrion</keyword>
<proteinExistence type="predicted"/>
<geneLocation type="mitochondrion" evidence="1"/>